<feature type="transmembrane region" description="Helical" evidence="2">
    <location>
        <begin position="415"/>
        <end position="434"/>
    </location>
</feature>
<dbReference type="AlphaFoldDB" id="A0A014MWS0"/>
<evidence type="ECO:0000256" key="1">
    <source>
        <dbReference type="SAM" id="MobiDB-lite"/>
    </source>
</evidence>
<gene>
    <name evidence="3" type="ORF">X797_011123</name>
</gene>
<evidence type="ECO:0000313" key="4">
    <source>
        <dbReference type="Proteomes" id="UP000030151"/>
    </source>
</evidence>
<comment type="caution">
    <text evidence="3">The sequence shown here is derived from an EMBL/GenBank/DDBJ whole genome shotgun (WGS) entry which is preliminary data.</text>
</comment>
<evidence type="ECO:0000256" key="2">
    <source>
        <dbReference type="SAM" id="Phobius"/>
    </source>
</evidence>
<feature type="compositionally biased region" description="Basic and acidic residues" evidence="1">
    <location>
        <begin position="279"/>
        <end position="294"/>
    </location>
</feature>
<feature type="region of interest" description="Disordered" evidence="1">
    <location>
        <begin position="279"/>
        <end position="325"/>
    </location>
</feature>
<accession>A0A014MWS0</accession>
<evidence type="ECO:0000313" key="3">
    <source>
        <dbReference type="EMBL" id="EXU95772.1"/>
    </source>
</evidence>
<protein>
    <submittedName>
        <fullName evidence="3">Uncharacterized protein</fullName>
    </submittedName>
</protein>
<organism evidence="3 4">
    <name type="scientific">Metarhizium robertsii</name>
    <dbReference type="NCBI Taxonomy" id="568076"/>
    <lineage>
        <taxon>Eukaryota</taxon>
        <taxon>Fungi</taxon>
        <taxon>Dikarya</taxon>
        <taxon>Ascomycota</taxon>
        <taxon>Pezizomycotina</taxon>
        <taxon>Sordariomycetes</taxon>
        <taxon>Hypocreomycetidae</taxon>
        <taxon>Hypocreales</taxon>
        <taxon>Clavicipitaceae</taxon>
        <taxon>Metarhizium</taxon>
    </lineage>
</organism>
<feature type="region of interest" description="Disordered" evidence="1">
    <location>
        <begin position="1"/>
        <end position="61"/>
    </location>
</feature>
<dbReference type="Proteomes" id="UP000030151">
    <property type="component" value="Unassembled WGS sequence"/>
</dbReference>
<keyword evidence="2" id="KW-1133">Transmembrane helix</keyword>
<keyword evidence="2" id="KW-0472">Membrane</keyword>
<dbReference type="EMBL" id="JELW01000065">
    <property type="protein sequence ID" value="EXU95772.1"/>
    <property type="molecule type" value="Genomic_DNA"/>
</dbReference>
<name>A0A014MWS0_9HYPO</name>
<keyword evidence="2" id="KW-0812">Transmembrane</keyword>
<reference evidence="3 4" key="1">
    <citation type="submission" date="2014-02" db="EMBL/GenBank/DDBJ databases">
        <title>The genome sequence of the entomopathogenic fungus Metarhizium robertsii ARSEF 2575.</title>
        <authorList>
            <person name="Giuliano Garisto Donzelli B."/>
            <person name="Roe B.A."/>
            <person name="Macmil S.L."/>
            <person name="Krasnoff S.B."/>
            <person name="Gibson D.M."/>
        </authorList>
    </citation>
    <scope>NUCLEOTIDE SEQUENCE [LARGE SCALE GENOMIC DNA]</scope>
    <source>
        <strain evidence="3 4">ARSEF 2575</strain>
    </source>
</reference>
<sequence length="444" mass="50728">MQLKSENWPNDDETDSQSPHSPSSHSEESQPATPAPRSRLRPAGKQPASLPYAERVSETSDEDDLTIPYNIQWKLSINRRRRGGCSELGVVTPVRIFWQDVLEAKLDKAVKKMKKSCEASSTEIRLTTTHHGTPPVDLSFDELNIDWRAVDKQRRAWNTLPVSRKKHNVITISITFEYTVVGTNKKPSASASAAQLHNIQARFGDGTTMTRSVAVSKAYNLMRCPGPPCKNGDHCWQYEGRHIRLFSHHIDVLADHLHAGRTLNGHHDVPETFRRLVLADERQQEDREEKQRQNDRRRKRKRPDSDSISTSICHPDQCPFGGRPSTPEVIFPTSPLIALGEPRRGLLKAYDVWQICQASDDEKESYKRIQNLNLERKYDLEMIASNKQRVFQYYLENDVPEGVATWGRPVRGVMLWWQLVLLYIGGCLVAYYFTRLGFACNGDK</sequence>
<dbReference type="HOGENOM" id="CLU_037030_1_0_1"/>
<proteinExistence type="predicted"/>